<dbReference type="Gene3D" id="3.30.200.20">
    <property type="entry name" value="Phosphorylase Kinase, domain 1"/>
    <property type="match status" value="1"/>
</dbReference>
<dbReference type="InterPro" id="IPR011009">
    <property type="entry name" value="Kinase-like_dom_sf"/>
</dbReference>
<dbReference type="Gene3D" id="3.90.1200.10">
    <property type="match status" value="1"/>
</dbReference>
<dbReference type="Pfam" id="PF01636">
    <property type="entry name" value="APH"/>
    <property type="match status" value="1"/>
</dbReference>
<dbReference type="InterPro" id="IPR002575">
    <property type="entry name" value="Aminoglycoside_PTrfase"/>
</dbReference>
<evidence type="ECO:0000259" key="1">
    <source>
        <dbReference type="Pfam" id="PF01636"/>
    </source>
</evidence>
<keyword evidence="2" id="KW-0808">Transferase</keyword>
<evidence type="ECO:0000313" key="2">
    <source>
        <dbReference type="EMBL" id="KAJ7744066.1"/>
    </source>
</evidence>
<dbReference type="Proteomes" id="UP001215280">
    <property type="component" value="Unassembled WGS sequence"/>
</dbReference>
<gene>
    <name evidence="2" type="ORF">DFH07DRAFT_29034</name>
</gene>
<dbReference type="SUPFAM" id="SSF56112">
    <property type="entry name" value="Protein kinase-like (PK-like)"/>
    <property type="match status" value="1"/>
</dbReference>
<organism evidence="2 3">
    <name type="scientific">Mycena maculata</name>
    <dbReference type="NCBI Taxonomy" id="230809"/>
    <lineage>
        <taxon>Eukaryota</taxon>
        <taxon>Fungi</taxon>
        <taxon>Dikarya</taxon>
        <taxon>Basidiomycota</taxon>
        <taxon>Agaricomycotina</taxon>
        <taxon>Agaricomycetes</taxon>
        <taxon>Agaricomycetidae</taxon>
        <taxon>Agaricales</taxon>
        <taxon>Marasmiineae</taxon>
        <taxon>Mycenaceae</taxon>
        <taxon>Mycena</taxon>
    </lineage>
</organism>
<keyword evidence="3" id="KW-1185">Reference proteome</keyword>
<keyword evidence="2" id="KW-0418">Kinase</keyword>
<sequence>MPSTEPEHDLSTIAGAQAYLSSTPFASTSLTLLSGIHSNFTYRLYLVTPYKGQSTLVMKHAKPHIVLSATEILYAMERQTFEAKALQKIREGLDCEPRAATVPEMHHFDAEAHVIILEDCGEQSRNLKELFLTAPPPPAIAHEIGLALGQFLGRLHAWGAADPAILDVFAGNEQAKRITSWITYERLIPTLTTDNVPAVALLPAPIPETDLAAIRALVAERIPEIYAARAALTMGDFWTGNVVVRLDGADGAVTPRVHVIDWELVKPGIPALDVGQFCAEMHTLTLFRPQTAASAGALIDAFLTAYRAHCGSLAPHTANVATKHMGAHLVVITPSVGWGTPEENVKAIELGLTYMREGGSDQWVRESSVFGSLM</sequence>
<protein>
    <submittedName>
        <fullName evidence="2">Kinase-like domain-containing protein</fullName>
    </submittedName>
</protein>
<accession>A0AAD7N2X2</accession>
<evidence type="ECO:0000313" key="3">
    <source>
        <dbReference type="Proteomes" id="UP001215280"/>
    </source>
</evidence>
<comment type="caution">
    <text evidence="2">The sequence shown here is derived from an EMBL/GenBank/DDBJ whole genome shotgun (WGS) entry which is preliminary data.</text>
</comment>
<dbReference type="AlphaFoldDB" id="A0AAD7N2X2"/>
<name>A0AAD7N2X2_9AGAR</name>
<dbReference type="EMBL" id="JARJLG010000109">
    <property type="protein sequence ID" value="KAJ7744066.1"/>
    <property type="molecule type" value="Genomic_DNA"/>
</dbReference>
<reference evidence="2" key="1">
    <citation type="submission" date="2023-03" db="EMBL/GenBank/DDBJ databases">
        <title>Massive genome expansion in bonnet fungi (Mycena s.s.) driven by repeated elements and novel gene families across ecological guilds.</title>
        <authorList>
            <consortium name="Lawrence Berkeley National Laboratory"/>
            <person name="Harder C.B."/>
            <person name="Miyauchi S."/>
            <person name="Viragh M."/>
            <person name="Kuo A."/>
            <person name="Thoen E."/>
            <person name="Andreopoulos B."/>
            <person name="Lu D."/>
            <person name="Skrede I."/>
            <person name="Drula E."/>
            <person name="Henrissat B."/>
            <person name="Morin E."/>
            <person name="Kohler A."/>
            <person name="Barry K."/>
            <person name="LaButti K."/>
            <person name="Morin E."/>
            <person name="Salamov A."/>
            <person name="Lipzen A."/>
            <person name="Mereny Z."/>
            <person name="Hegedus B."/>
            <person name="Baldrian P."/>
            <person name="Stursova M."/>
            <person name="Weitz H."/>
            <person name="Taylor A."/>
            <person name="Grigoriev I.V."/>
            <person name="Nagy L.G."/>
            <person name="Martin F."/>
            <person name="Kauserud H."/>
        </authorList>
    </citation>
    <scope>NUCLEOTIDE SEQUENCE</scope>
    <source>
        <strain evidence="2">CBHHK188m</strain>
    </source>
</reference>
<proteinExistence type="predicted"/>
<dbReference type="GO" id="GO:0016301">
    <property type="term" value="F:kinase activity"/>
    <property type="evidence" value="ECO:0007669"/>
    <property type="project" value="UniProtKB-KW"/>
</dbReference>
<feature type="domain" description="Aminoglycoside phosphotransferase" evidence="1">
    <location>
        <begin position="44"/>
        <end position="308"/>
    </location>
</feature>